<keyword evidence="7" id="KW-1185">Reference proteome</keyword>
<dbReference type="SMART" id="SM00184">
    <property type="entry name" value="RING"/>
    <property type="match status" value="1"/>
</dbReference>
<dbReference type="Pfam" id="PF15227">
    <property type="entry name" value="zf-C3HC4_4"/>
    <property type="match status" value="1"/>
</dbReference>
<dbReference type="InterPro" id="IPR017907">
    <property type="entry name" value="Znf_RING_CS"/>
</dbReference>
<gene>
    <name evidence="8" type="primary">LOC110091190</name>
</gene>
<dbReference type="InterPro" id="IPR050143">
    <property type="entry name" value="TRIM/RBCC"/>
</dbReference>
<accession>A0ABM5FIT2</accession>
<dbReference type="CDD" id="cd16592">
    <property type="entry name" value="RING-HC_RNF39"/>
    <property type="match status" value="1"/>
</dbReference>
<proteinExistence type="predicted"/>
<evidence type="ECO:0000256" key="1">
    <source>
        <dbReference type="ARBA" id="ARBA00022723"/>
    </source>
</evidence>
<evidence type="ECO:0000256" key="4">
    <source>
        <dbReference type="PROSITE-ProRule" id="PRU00175"/>
    </source>
</evidence>
<dbReference type="SUPFAM" id="SSF57850">
    <property type="entry name" value="RING/U-box"/>
    <property type="match status" value="1"/>
</dbReference>
<dbReference type="Gene3D" id="3.30.40.10">
    <property type="entry name" value="Zinc/RING finger domain, C3HC4 (zinc finger)"/>
    <property type="match status" value="1"/>
</dbReference>
<dbReference type="PROSITE" id="PS00518">
    <property type="entry name" value="ZF_RING_1"/>
    <property type="match status" value="1"/>
</dbReference>
<organism evidence="7 8">
    <name type="scientific">Pogona vitticeps</name>
    <name type="common">central bearded dragon</name>
    <dbReference type="NCBI Taxonomy" id="103695"/>
    <lineage>
        <taxon>Eukaryota</taxon>
        <taxon>Metazoa</taxon>
        <taxon>Chordata</taxon>
        <taxon>Craniata</taxon>
        <taxon>Vertebrata</taxon>
        <taxon>Euteleostomi</taxon>
        <taxon>Lepidosauria</taxon>
        <taxon>Squamata</taxon>
        <taxon>Bifurcata</taxon>
        <taxon>Unidentata</taxon>
        <taxon>Episquamata</taxon>
        <taxon>Toxicofera</taxon>
        <taxon>Iguania</taxon>
        <taxon>Acrodonta</taxon>
        <taxon>Agamidae</taxon>
        <taxon>Amphibolurinae</taxon>
        <taxon>Pogona</taxon>
    </lineage>
</organism>
<feature type="domain" description="RING-type" evidence="6">
    <location>
        <begin position="25"/>
        <end position="72"/>
    </location>
</feature>
<evidence type="ECO:0000256" key="3">
    <source>
        <dbReference type="ARBA" id="ARBA00022833"/>
    </source>
</evidence>
<keyword evidence="2 4" id="KW-0863">Zinc-finger</keyword>
<dbReference type="Proteomes" id="UP001652642">
    <property type="component" value="Chromosome 2"/>
</dbReference>
<keyword evidence="1" id="KW-0479">Metal-binding</keyword>
<dbReference type="PROSITE" id="PS50089">
    <property type="entry name" value="ZF_RING_2"/>
    <property type="match status" value="1"/>
</dbReference>
<name>A0ABM5FIT2_9SAUR</name>
<dbReference type="InterPro" id="IPR001841">
    <property type="entry name" value="Znf_RING"/>
</dbReference>
<evidence type="ECO:0000313" key="7">
    <source>
        <dbReference type="Proteomes" id="UP001652642"/>
    </source>
</evidence>
<evidence type="ECO:0000259" key="6">
    <source>
        <dbReference type="PROSITE" id="PS50089"/>
    </source>
</evidence>
<protein>
    <submittedName>
        <fullName evidence="8">RING finger protein 39 isoform X1</fullName>
    </submittedName>
</protein>
<keyword evidence="3" id="KW-0862">Zinc</keyword>
<dbReference type="InterPro" id="IPR013083">
    <property type="entry name" value="Znf_RING/FYVE/PHD"/>
</dbReference>
<dbReference type="PANTHER" id="PTHR24103">
    <property type="entry name" value="E3 UBIQUITIN-PROTEIN LIGASE TRIM"/>
    <property type="match status" value="1"/>
</dbReference>
<feature type="compositionally biased region" description="Basic and acidic residues" evidence="5">
    <location>
        <begin position="120"/>
        <end position="133"/>
    </location>
</feature>
<evidence type="ECO:0000313" key="8">
    <source>
        <dbReference type="RefSeq" id="XP_072845306.1"/>
    </source>
</evidence>
<reference evidence="7" key="1">
    <citation type="submission" date="2025-05" db="UniProtKB">
        <authorList>
            <consortium name="RefSeq"/>
        </authorList>
    </citation>
    <scope>NUCLEOTIDE SEQUENCE [LARGE SCALE GENOMIC DNA]</scope>
</reference>
<evidence type="ECO:0000256" key="5">
    <source>
        <dbReference type="SAM" id="MobiDB-lite"/>
    </source>
</evidence>
<feature type="region of interest" description="Disordered" evidence="5">
    <location>
        <begin position="101"/>
        <end position="187"/>
    </location>
</feature>
<dbReference type="RefSeq" id="XP_072845306.1">
    <property type="nucleotide sequence ID" value="XM_072989205.1"/>
</dbReference>
<evidence type="ECO:0000256" key="2">
    <source>
        <dbReference type="ARBA" id="ARBA00022771"/>
    </source>
</evidence>
<sequence length="187" mass="20521">MQHLAPMPAVEGKGLVAELQRAAICPACRGHFKDPVTLDCDHSYCRACITRHWEEAAVAGKGPRVLSCPQCKKVFERKNLRTNVKLAVEVKITQHLNAKTAEAPFAPKPRRRRGGWVGIPKEKASQKSADANEHQTLPDIADHSPNTPASQPGALPSGKPWELLPKEPNKSPAQPTTRRPLDLGRWG</sequence>
<reference evidence="8" key="2">
    <citation type="submission" date="2025-08" db="UniProtKB">
        <authorList>
            <consortium name="RefSeq"/>
        </authorList>
    </citation>
    <scope>IDENTIFICATION</scope>
</reference>
<dbReference type="GeneID" id="110091190"/>